<dbReference type="Gene3D" id="3.30.420.10">
    <property type="entry name" value="Ribonuclease H-like superfamily/Ribonuclease H"/>
    <property type="match status" value="1"/>
</dbReference>
<comment type="caution">
    <text evidence="2">The sequence shown here is derived from an EMBL/GenBank/DDBJ whole genome shotgun (WGS) entry which is preliminary data.</text>
</comment>
<accession>X1BQX6</accession>
<sequence length="109" mass="12700">MTADKFCNINYDDFGIEEIQISANAPNMNAFAERFIGSTRREAFDWFILFNETQIRNILVEYIGYYNEKRPHQGIAQKVPKGYTPQKQGNIITYPILSGLHHHYERLSA</sequence>
<dbReference type="InterPro" id="IPR001584">
    <property type="entry name" value="Integrase_cat-core"/>
</dbReference>
<dbReference type="SUPFAM" id="SSF53098">
    <property type="entry name" value="Ribonuclease H-like"/>
    <property type="match status" value="1"/>
</dbReference>
<name>X1BQX6_9ZZZZ</name>
<reference evidence="2" key="1">
    <citation type="journal article" date="2014" name="Front. Microbiol.">
        <title>High frequency of phylogenetically diverse reductive dehalogenase-homologous genes in deep subseafloor sedimentary metagenomes.</title>
        <authorList>
            <person name="Kawai M."/>
            <person name="Futagami T."/>
            <person name="Toyoda A."/>
            <person name="Takaki Y."/>
            <person name="Nishi S."/>
            <person name="Hori S."/>
            <person name="Arai W."/>
            <person name="Tsubouchi T."/>
            <person name="Morono Y."/>
            <person name="Uchiyama I."/>
            <person name="Ito T."/>
            <person name="Fujiyama A."/>
            <person name="Inagaki F."/>
            <person name="Takami H."/>
        </authorList>
    </citation>
    <scope>NUCLEOTIDE SEQUENCE</scope>
    <source>
        <strain evidence="2">Expedition CK06-06</strain>
    </source>
</reference>
<dbReference type="GO" id="GO:0003676">
    <property type="term" value="F:nucleic acid binding"/>
    <property type="evidence" value="ECO:0007669"/>
    <property type="project" value="InterPro"/>
</dbReference>
<gene>
    <name evidence="2" type="ORF">S01H4_28244</name>
</gene>
<dbReference type="InterPro" id="IPR012337">
    <property type="entry name" value="RNaseH-like_sf"/>
</dbReference>
<dbReference type="EMBL" id="BART01013991">
    <property type="protein sequence ID" value="GAG83567.1"/>
    <property type="molecule type" value="Genomic_DNA"/>
</dbReference>
<dbReference type="AlphaFoldDB" id="X1BQX6"/>
<evidence type="ECO:0000259" key="1">
    <source>
        <dbReference type="Pfam" id="PF13683"/>
    </source>
</evidence>
<feature type="domain" description="Integrase catalytic" evidence="1">
    <location>
        <begin position="16"/>
        <end position="80"/>
    </location>
</feature>
<evidence type="ECO:0000313" key="2">
    <source>
        <dbReference type="EMBL" id="GAG83567.1"/>
    </source>
</evidence>
<organism evidence="2">
    <name type="scientific">marine sediment metagenome</name>
    <dbReference type="NCBI Taxonomy" id="412755"/>
    <lineage>
        <taxon>unclassified sequences</taxon>
        <taxon>metagenomes</taxon>
        <taxon>ecological metagenomes</taxon>
    </lineage>
</organism>
<dbReference type="InterPro" id="IPR036397">
    <property type="entry name" value="RNaseH_sf"/>
</dbReference>
<protein>
    <recommendedName>
        <fullName evidence="1">Integrase catalytic domain-containing protein</fullName>
    </recommendedName>
</protein>
<dbReference type="GO" id="GO:0015074">
    <property type="term" value="P:DNA integration"/>
    <property type="evidence" value="ECO:0007669"/>
    <property type="project" value="InterPro"/>
</dbReference>
<proteinExistence type="predicted"/>
<dbReference type="Pfam" id="PF13683">
    <property type="entry name" value="rve_3"/>
    <property type="match status" value="1"/>
</dbReference>